<evidence type="ECO:0000313" key="1">
    <source>
        <dbReference type="EMBL" id="GAH01675.1"/>
    </source>
</evidence>
<comment type="caution">
    <text evidence="1">The sequence shown here is derived from an EMBL/GenBank/DDBJ whole genome shotgun (WGS) entry which is preliminary data.</text>
</comment>
<sequence length="224" mass="24463">PVTFTAGDGDWNGSLTTVNVDGKVLEVFNVFNSDNNPPGPHNTLEIYINETVVKTYGFADGHNSFTKKLNKGDTISYIYNWEFSGYTTFSATIKDEITNLPDLVLSGSVNSNLTTPVTGSPKMILSNVSETFLSTLSYNMFPSSTLLSRSQTTIKVDGKMLELKFNNMKGMSLIVSLDGISTKYTGDVEIVNINLSKSDVISYSSLWDGTSSPVIDFVSTIKDQ</sequence>
<reference evidence="1" key="1">
    <citation type="journal article" date="2014" name="Front. Microbiol.">
        <title>High frequency of phylogenetically diverse reductive dehalogenase-homologous genes in deep subseafloor sedimentary metagenomes.</title>
        <authorList>
            <person name="Kawai M."/>
            <person name="Futagami T."/>
            <person name="Toyoda A."/>
            <person name="Takaki Y."/>
            <person name="Nishi S."/>
            <person name="Hori S."/>
            <person name="Arai W."/>
            <person name="Tsubouchi T."/>
            <person name="Morono Y."/>
            <person name="Uchiyama I."/>
            <person name="Ito T."/>
            <person name="Fujiyama A."/>
            <person name="Inagaki F."/>
            <person name="Takami H."/>
        </authorList>
    </citation>
    <scope>NUCLEOTIDE SEQUENCE</scope>
    <source>
        <strain evidence="1">Expedition CK06-06</strain>
    </source>
</reference>
<dbReference type="EMBL" id="BART01021554">
    <property type="protein sequence ID" value="GAH01675.1"/>
    <property type="molecule type" value="Genomic_DNA"/>
</dbReference>
<name>X1D081_9ZZZZ</name>
<organism evidence="1">
    <name type="scientific">marine sediment metagenome</name>
    <dbReference type="NCBI Taxonomy" id="412755"/>
    <lineage>
        <taxon>unclassified sequences</taxon>
        <taxon>metagenomes</taxon>
        <taxon>ecological metagenomes</taxon>
    </lineage>
</organism>
<protein>
    <submittedName>
        <fullName evidence="1">Uncharacterized protein</fullName>
    </submittedName>
</protein>
<accession>X1D081</accession>
<proteinExistence type="predicted"/>
<feature type="non-terminal residue" evidence="1">
    <location>
        <position position="1"/>
    </location>
</feature>
<gene>
    <name evidence="1" type="ORF">S01H4_39726</name>
</gene>
<dbReference type="AlphaFoldDB" id="X1D081"/>